<organism evidence="2 3">
    <name type="scientific">Penicillium cinerascens</name>
    <dbReference type="NCBI Taxonomy" id="70096"/>
    <lineage>
        <taxon>Eukaryota</taxon>
        <taxon>Fungi</taxon>
        <taxon>Dikarya</taxon>
        <taxon>Ascomycota</taxon>
        <taxon>Pezizomycotina</taxon>
        <taxon>Eurotiomycetes</taxon>
        <taxon>Eurotiomycetidae</taxon>
        <taxon>Eurotiales</taxon>
        <taxon>Aspergillaceae</taxon>
        <taxon>Penicillium</taxon>
    </lineage>
</organism>
<evidence type="ECO:0000256" key="1">
    <source>
        <dbReference type="SAM" id="MobiDB-lite"/>
    </source>
</evidence>
<comment type="caution">
    <text evidence="2">The sequence shown here is derived from an EMBL/GenBank/DDBJ whole genome shotgun (WGS) entry which is preliminary data.</text>
</comment>
<dbReference type="EMBL" id="JAPQKR010000004">
    <property type="protein sequence ID" value="KAJ5218040.1"/>
    <property type="molecule type" value="Genomic_DNA"/>
</dbReference>
<protein>
    <submittedName>
        <fullName evidence="2">Uncharacterized protein</fullName>
    </submittedName>
</protein>
<dbReference type="RefSeq" id="XP_058312613.1">
    <property type="nucleotide sequence ID" value="XM_058447202.1"/>
</dbReference>
<reference evidence="2" key="2">
    <citation type="journal article" date="2023" name="IMA Fungus">
        <title>Comparative genomic study of the Penicillium genus elucidates a diverse pangenome and 15 lateral gene transfer events.</title>
        <authorList>
            <person name="Petersen C."/>
            <person name="Sorensen T."/>
            <person name="Nielsen M.R."/>
            <person name="Sondergaard T.E."/>
            <person name="Sorensen J.L."/>
            <person name="Fitzpatrick D.A."/>
            <person name="Frisvad J.C."/>
            <person name="Nielsen K.L."/>
        </authorList>
    </citation>
    <scope>NUCLEOTIDE SEQUENCE</scope>
    <source>
        <strain evidence="2">IBT 15544</strain>
    </source>
</reference>
<proteinExistence type="predicted"/>
<keyword evidence="3" id="KW-1185">Reference proteome</keyword>
<evidence type="ECO:0000313" key="2">
    <source>
        <dbReference type="EMBL" id="KAJ5218040.1"/>
    </source>
</evidence>
<dbReference type="AlphaFoldDB" id="A0A9W9NDT0"/>
<name>A0A9W9NDT0_9EURO</name>
<dbReference type="GeneID" id="83174502"/>
<dbReference type="Proteomes" id="UP001150904">
    <property type="component" value="Unassembled WGS sequence"/>
</dbReference>
<gene>
    <name evidence="2" type="ORF">N7498_000139</name>
</gene>
<reference evidence="2" key="1">
    <citation type="submission" date="2022-12" db="EMBL/GenBank/DDBJ databases">
        <authorList>
            <person name="Petersen C."/>
        </authorList>
    </citation>
    <scope>NUCLEOTIDE SEQUENCE</scope>
    <source>
        <strain evidence="2">IBT 15544</strain>
    </source>
</reference>
<feature type="compositionally biased region" description="Polar residues" evidence="1">
    <location>
        <begin position="121"/>
        <end position="136"/>
    </location>
</feature>
<evidence type="ECO:0000313" key="3">
    <source>
        <dbReference type="Proteomes" id="UP001150904"/>
    </source>
</evidence>
<feature type="compositionally biased region" description="Basic and acidic residues" evidence="1">
    <location>
        <begin position="101"/>
        <end position="113"/>
    </location>
</feature>
<dbReference type="OrthoDB" id="5395975at2759"/>
<sequence length="332" mass="36555">MDQILVHVSAPSSARDDARYRAQVAAIRAMQPVTEAVAEVACPAADQSDETCHRAHAPEAISARASTPIRPSDSISSQADSLDSIVSVIPDSQPCDPQPRALHEPDPRGEPLPKRRRNESGVCNSTSVPAQGTRLSPNEGIPHPLPISFARPISVQDRRPLLNSLPVEIHPPPPPISTAPFTTHVTPTLSMLVDRLNPTRTYRQVRDLDKLERGYWAVQIGIRPDPLPAGTTGTDPSTERYWNGELFARFWDFMTEFIGPEARAGWGVWCFLDRAPDGGSTEGGLSVLLKVYAWGEVAMHVYLLLFLASERKVRGLEAQWRDSNEEVVIQMP</sequence>
<feature type="region of interest" description="Disordered" evidence="1">
    <location>
        <begin position="59"/>
        <end position="139"/>
    </location>
</feature>
<accession>A0A9W9NDT0</accession>